<evidence type="ECO:0000313" key="6">
    <source>
        <dbReference type="Proteomes" id="UP000076218"/>
    </source>
</evidence>
<protein>
    <submittedName>
        <fullName evidence="5">Oxidoreductase</fullName>
    </submittedName>
</protein>
<dbReference type="GO" id="GO:0051537">
    <property type="term" value="F:2 iron, 2 sulfur cluster binding"/>
    <property type="evidence" value="ECO:0007669"/>
    <property type="project" value="UniProtKB-KW"/>
</dbReference>
<dbReference type="RefSeq" id="WP_063072723.1">
    <property type="nucleotide sequence ID" value="NZ_LQXA01000053.1"/>
</dbReference>
<dbReference type="Proteomes" id="UP000076218">
    <property type="component" value="Unassembled WGS sequence"/>
</dbReference>
<dbReference type="InterPro" id="IPR017927">
    <property type="entry name" value="FAD-bd_FR_type"/>
</dbReference>
<dbReference type="Gene3D" id="2.40.30.10">
    <property type="entry name" value="Translation factors"/>
    <property type="match status" value="1"/>
</dbReference>
<feature type="domain" description="FAD-binding FR-type" evidence="4">
    <location>
        <begin position="38"/>
        <end position="139"/>
    </location>
</feature>
<keyword evidence="3" id="KW-0411">Iron-sulfur</keyword>
<dbReference type="InterPro" id="IPR008333">
    <property type="entry name" value="Cbr1-like_FAD-bd_dom"/>
</dbReference>
<dbReference type="AlphaFoldDB" id="A0A154UXW3"/>
<dbReference type="Gene3D" id="3.40.50.80">
    <property type="entry name" value="Nucleotide-binding domain of ferredoxin-NADP reductase (FNR) module"/>
    <property type="match status" value="1"/>
</dbReference>
<sequence length="264" mass="27683">MARAALPGRPLSALAGASPADHVPAEPVLPAVPASVGGEWRTATITALEHPTPGTVLLRFDVPDRIPHLPGQHCVVRLRAEDGYVAQRSYSILSAPHERGIELLLERYEDGEVSGFFAEIARVGDEIEMRLPIGGFFVWDGATPVVALGGGTGAVPIVSMIRHARHLGVPGLVRAAVSARTAHDVPCRGELEAAGALVATTRERHGERGFGRLRPEEVADLAAGARVAFICGSTAFAGGATRLLLDAGVPREAIRVEQFGPSGD</sequence>
<evidence type="ECO:0000256" key="3">
    <source>
        <dbReference type="ARBA" id="ARBA00023014"/>
    </source>
</evidence>
<dbReference type="InterPro" id="IPR039261">
    <property type="entry name" value="FNR_nucleotide-bd"/>
</dbReference>
<evidence type="ECO:0000256" key="2">
    <source>
        <dbReference type="ARBA" id="ARBA00022714"/>
    </source>
</evidence>
<keyword evidence="2" id="KW-0001">2Fe-2S</keyword>
<dbReference type="PANTHER" id="PTHR47354">
    <property type="entry name" value="NADH OXIDOREDUCTASE HCR"/>
    <property type="match status" value="1"/>
</dbReference>
<dbReference type="Pfam" id="PF00970">
    <property type="entry name" value="FAD_binding_6"/>
    <property type="match status" value="1"/>
</dbReference>
<dbReference type="SUPFAM" id="SSF63380">
    <property type="entry name" value="Riboflavin synthase domain-like"/>
    <property type="match status" value="1"/>
</dbReference>
<gene>
    <name evidence="5" type="ORF">AWH51_00615</name>
</gene>
<dbReference type="SUPFAM" id="SSF52343">
    <property type="entry name" value="Ferredoxin reductase-like, C-terminal NADP-linked domain"/>
    <property type="match status" value="1"/>
</dbReference>
<reference evidence="5 6" key="1">
    <citation type="submission" date="2016-01" db="EMBL/GenBank/DDBJ databases">
        <title>Draft genome sequence of Clavibacter michiganensis subsp. tessellarius DOAB 609.</title>
        <authorList>
            <person name="Tambong J.T."/>
        </authorList>
    </citation>
    <scope>NUCLEOTIDE SEQUENCE [LARGE SCALE GENOMIC DNA]</scope>
    <source>
        <strain evidence="5 6">DOAB 609</strain>
    </source>
</reference>
<keyword evidence="2" id="KW-0479">Metal-binding</keyword>
<dbReference type="PROSITE" id="PS51384">
    <property type="entry name" value="FAD_FR"/>
    <property type="match status" value="1"/>
</dbReference>
<dbReference type="InterPro" id="IPR050415">
    <property type="entry name" value="MRET"/>
</dbReference>
<dbReference type="OrthoDB" id="5179582at2"/>
<accession>A0A154UXW3</accession>
<name>A0A154UXW3_9MICO</name>
<dbReference type="STRING" id="31965.AWH51_00615"/>
<keyword evidence="2" id="KW-0408">Iron</keyword>
<organism evidence="5 6">
    <name type="scientific">Clavibacter tessellarius</name>
    <dbReference type="NCBI Taxonomy" id="31965"/>
    <lineage>
        <taxon>Bacteria</taxon>
        <taxon>Bacillati</taxon>
        <taxon>Actinomycetota</taxon>
        <taxon>Actinomycetes</taxon>
        <taxon>Micrococcales</taxon>
        <taxon>Microbacteriaceae</taxon>
        <taxon>Clavibacter</taxon>
    </lineage>
</organism>
<comment type="cofactor">
    <cofactor evidence="1">
        <name>FAD</name>
        <dbReference type="ChEBI" id="CHEBI:57692"/>
    </cofactor>
</comment>
<dbReference type="InterPro" id="IPR017938">
    <property type="entry name" value="Riboflavin_synthase-like_b-brl"/>
</dbReference>
<dbReference type="EMBL" id="LQXA01000053">
    <property type="protein sequence ID" value="KZC93905.1"/>
    <property type="molecule type" value="Genomic_DNA"/>
</dbReference>
<comment type="caution">
    <text evidence="5">The sequence shown here is derived from an EMBL/GenBank/DDBJ whole genome shotgun (WGS) entry which is preliminary data.</text>
</comment>
<evidence type="ECO:0000256" key="1">
    <source>
        <dbReference type="ARBA" id="ARBA00001974"/>
    </source>
</evidence>
<evidence type="ECO:0000259" key="4">
    <source>
        <dbReference type="PROSITE" id="PS51384"/>
    </source>
</evidence>
<dbReference type="PANTHER" id="PTHR47354:SF5">
    <property type="entry name" value="PROTEIN RFBI"/>
    <property type="match status" value="1"/>
</dbReference>
<dbReference type="GO" id="GO:0016491">
    <property type="term" value="F:oxidoreductase activity"/>
    <property type="evidence" value="ECO:0007669"/>
    <property type="project" value="InterPro"/>
</dbReference>
<proteinExistence type="predicted"/>
<evidence type="ECO:0000313" key="5">
    <source>
        <dbReference type="EMBL" id="KZC93905.1"/>
    </source>
</evidence>